<organism evidence="4 5">
    <name type="scientific">Emiliania huxleyi (strain CCMP1516)</name>
    <dbReference type="NCBI Taxonomy" id="280463"/>
    <lineage>
        <taxon>Eukaryota</taxon>
        <taxon>Haptista</taxon>
        <taxon>Haptophyta</taxon>
        <taxon>Prymnesiophyceae</taxon>
        <taxon>Isochrysidales</taxon>
        <taxon>Noelaerhabdaceae</taxon>
        <taxon>Emiliania</taxon>
    </lineage>
</organism>
<reference evidence="5" key="1">
    <citation type="journal article" date="2013" name="Nature">
        <title>Pan genome of the phytoplankton Emiliania underpins its global distribution.</title>
        <authorList>
            <person name="Read B.A."/>
            <person name="Kegel J."/>
            <person name="Klute M.J."/>
            <person name="Kuo A."/>
            <person name="Lefebvre S.C."/>
            <person name="Maumus F."/>
            <person name="Mayer C."/>
            <person name="Miller J."/>
            <person name="Monier A."/>
            <person name="Salamov A."/>
            <person name="Young J."/>
            <person name="Aguilar M."/>
            <person name="Claverie J.M."/>
            <person name="Frickenhaus S."/>
            <person name="Gonzalez K."/>
            <person name="Herman E.K."/>
            <person name="Lin Y.C."/>
            <person name="Napier J."/>
            <person name="Ogata H."/>
            <person name="Sarno A.F."/>
            <person name="Shmutz J."/>
            <person name="Schroeder D."/>
            <person name="de Vargas C."/>
            <person name="Verret F."/>
            <person name="von Dassow P."/>
            <person name="Valentin K."/>
            <person name="Van de Peer Y."/>
            <person name="Wheeler G."/>
            <person name="Dacks J.B."/>
            <person name="Delwiche C.F."/>
            <person name="Dyhrman S.T."/>
            <person name="Glockner G."/>
            <person name="John U."/>
            <person name="Richards T."/>
            <person name="Worden A.Z."/>
            <person name="Zhang X."/>
            <person name="Grigoriev I.V."/>
            <person name="Allen A.E."/>
            <person name="Bidle K."/>
            <person name="Borodovsky M."/>
            <person name="Bowler C."/>
            <person name="Brownlee C."/>
            <person name="Cock J.M."/>
            <person name="Elias M."/>
            <person name="Gladyshev V.N."/>
            <person name="Groth M."/>
            <person name="Guda C."/>
            <person name="Hadaegh A."/>
            <person name="Iglesias-Rodriguez M.D."/>
            <person name="Jenkins J."/>
            <person name="Jones B.M."/>
            <person name="Lawson T."/>
            <person name="Leese F."/>
            <person name="Lindquist E."/>
            <person name="Lobanov A."/>
            <person name="Lomsadze A."/>
            <person name="Malik S.B."/>
            <person name="Marsh M.E."/>
            <person name="Mackinder L."/>
            <person name="Mock T."/>
            <person name="Mueller-Roeber B."/>
            <person name="Pagarete A."/>
            <person name="Parker M."/>
            <person name="Probert I."/>
            <person name="Quesneville H."/>
            <person name="Raines C."/>
            <person name="Rensing S.A."/>
            <person name="Riano-Pachon D.M."/>
            <person name="Richier S."/>
            <person name="Rokitta S."/>
            <person name="Shiraiwa Y."/>
            <person name="Soanes D.M."/>
            <person name="van der Giezen M."/>
            <person name="Wahlund T.M."/>
            <person name="Williams B."/>
            <person name="Wilson W."/>
            <person name="Wolfe G."/>
            <person name="Wurch L.L."/>
        </authorList>
    </citation>
    <scope>NUCLEOTIDE SEQUENCE</scope>
</reference>
<dbReference type="GeneID" id="17269827"/>
<dbReference type="RefSeq" id="XP_005776712.1">
    <property type="nucleotide sequence ID" value="XM_005776655.1"/>
</dbReference>
<keyword evidence="1" id="KW-0677">Repeat</keyword>
<dbReference type="PANTHER" id="PTHR15081">
    <property type="entry name" value="NUCLEAR AUTOANTIGENIC SPERM PROTEIN NASP -RELATED"/>
    <property type="match status" value="1"/>
</dbReference>
<dbReference type="GO" id="GO:0006335">
    <property type="term" value="P:DNA replication-dependent chromatin assembly"/>
    <property type="evidence" value="ECO:0007669"/>
    <property type="project" value="TreeGrafter"/>
</dbReference>
<dbReference type="InterPro" id="IPR051730">
    <property type="entry name" value="NASP-like"/>
</dbReference>
<dbReference type="GO" id="GO:0034080">
    <property type="term" value="P:CENP-A containing chromatin assembly"/>
    <property type="evidence" value="ECO:0007669"/>
    <property type="project" value="TreeGrafter"/>
</dbReference>
<reference evidence="4" key="2">
    <citation type="submission" date="2024-10" db="UniProtKB">
        <authorList>
            <consortium name="EnsemblProtists"/>
        </authorList>
    </citation>
    <scope>IDENTIFICATION</scope>
</reference>
<dbReference type="GO" id="GO:0005654">
    <property type="term" value="C:nucleoplasm"/>
    <property type="evidence" value="ECO:0007669"/>
    <property type="project" value="TreeGrafter"/>
</dbReference>
<dbReference type="AlphaFoldDB" id="A0A0D3JL98"/>
<dbReference type="GO" id="GO:0042393">
    <property type="term" value="F:histone binding"/>
    <property type="evidence" value="ECO:0007669"/>
    <property type="project" value="TreeGrafter"/>
</dbReference>
<dbReference type="PANTHER" id="PTHR15081:SF1">
    <property type="entry name" value="NUCLEAR AUTOANTIGENIC SPERM PROTEIN"/>
    <property type="match status" value="1"/>
</dbReference>
<sequence>MADALSQQGRDALAAGDLDAAIELFAQVLEQRRAVEAHGEKAVECAPAYVEYGKALLRKAQAADDPFGSKVPKETPAVLEPLNGDPAAAVPPLRVVSKRARVE</sequence>
<dbReference type="Proteomes" id="UP000013827">
    <property type="component" value="Unassembled WGS sequence"/>
</dbReference>
<proteinExistence type="predicted"/>
<evidence type="ECO:0000256" key="3">
    <source>
        <dbReference type="SAM" id="MobiDB-lite"/>
    </source>
</evidence>
<protein>
    <recommendedName>
        <fullName evidence="6">MIT domain-containing protein</fullName>
    </recommendedName>
</protein>
<evidence type="ECO:0008006" key="6">
    <source>
        <dbReference type="Google" id="ProtNLM"/>
    </source>
</evidence>
<evidence type="ECO:0000256" key="1">
    <source>
        <dbReference type="ARBA" id="ARBA00022737"/>
    </source>
</evidence>
<evidence type="ECO:0000256" key="2">
    <source>
        <dbReference type="ARBA" id="ARBA00022803"/>
    </source>
</evidence>
<dbReference type="KEGG" id="ehx:EMIHUDRAFT_238720"/>
<keyword evidence="5" id="KW-1185">Reference proteome</keyword>
<feature type="region of interest" description="Disordered" evidence="3">
    <location>
        <begin position="65"/>
        <end position="90"/>
    </location>
</feature>
<name>A0A0D3JL98_EMIH1</name>
<accession>A0A0D3JL98</accession>
<dbReference type="PaxDb" id="2903-EOD24283"/>
<evidence type="ECO:0000313" key="5">
    <source>
        <dbReference type="Proteomes" id="UP000013827"/>
    </source>
</evidence>
<dbReference type="STRING" id="2903.R1CMT4"/>
<dbReference type="HOGENOM" id="CLU_2268899_0_0_1"/>
<dbReference type="EnsemblProtists" id="EOD24283">
    <property type="protein sequence ID" value="EOD24283"/>
    <property type="gene ID" value="EMIHUDRAFT_238720"/>
</dbReference>
<keyword evidence="2" id="KW-0802">TPR repeat</keyword>
<evidence type="ECO:0000313" key="4">
    <source>
        <dbReference type="EnsemblProtists" id="EOD24283"/>
    </source>
</evidence>